<evidence type="ECO:0000313" key="1">
    <source>
        <dbReference type="Proteomes" id="UP000887580"/>
    </source>
</evidence>
<protein>
    <submittedName>
        <fullName evidence="2">C2H2-type domain-containing protein</fullName>
    </submittedName>
</protein>
<proteinExistence type="predicted"/>
<reference evidence="2" key="1">
    <citation type="submission" date="2022-11" db="UniProtKB">
        <authorList>
            <consortium name="WormBaseParasite"/>
        </authorList>
    </citation>
    <scope>IDENTIFICATION</scope>
</reference>
<dbReference type="Proteomes" id="UP000887580">
    <property type="component" value="Unplaced"/>
</dbReference>
<accession>A0AC35F5M2</accession>
<dbReference type="WBParaSite" id="PS1159_v2.g13421.t1">
    <property type="protein sequence ID" value="PS1159_v2.g13421.t1"/>
    <property type="gene ID" value="PS1159_v2.g13421"/>
</dbReference>
<evidence type="ECO:0000313" key="2">
    <source>
        <dbReference type="WBParaSite" id="PS1159_v2.g13421.t1"/>
    </source>
</evidence>
<organism evidence="1 2">
    <name type="scientific">Panagrolaimus sp. PS1159</name>
    <dbReference type="NCBI Taxonomy" id="55785"/>
    <lineage>
        <taxon>Eukaryota</taxon>
        <taxon>Metazoa</taxon>
        <taxon>Ecdysozoa</taxon>
        <taxon>Nematoda</taxon>
        <taxon>Chromadorea</taxon>
        <taxon>Rhabditida</taxon>
        <taxon>Tylenchina</taxon>
        <taxon>Panagrolaimomorpha</taxon>
        <taxon>Panagrolaimoidea</taxon>
        <taxon>Panagrolaimidae</taxon>
        <taxon>Panagrolaimus</taxon>
    </lineage>
</organism>
<name>A0AC35F5M2_9BILA</name>
<sequence length="477" mass="54039">MFPTSNNNNNLFQQQHRTSSDNNNINNGIIPNGFPFPFLFRFPPPFGFGNIPPIIPPSAFASLLEARMKQIQSIEAINDNKSVSTTLSGIEKSRKNGILQRPTKQINFQLINGKNPNEPINVLLRHTENVQALEQISELNEFCENLSIVTVSAADSVSHAVIYTGNQIIDEQEIFDIPETWKLLCHSSMKEEEANLCEENNITLKPINYGDEIIYFKKSSFDFNRLEQISVASETETTTNNALEDGNNLDSQSDASGPSVPRSLSQQNFLLSETPNSLLESSHLNSTLPILAGNNSNNGNGYQCERCGKMFSYAYYRDKHLKYTRCVDNGDRKFPCPLCTRSFEKRDRLRIHILHVHENHRPHICNVCGKSFSQSSSLNKHLRVHSGERPYKCPFCTKCFTASSILRTHIRQHSGEKPFKCAFCGKSFASHAAHDSHVRRTHSDQNTANLFKCHSCDKCFDHDSHLQFHIQCFHSTD</sequence>